<name>A0A7C3PGJ7_9CYAN</name>
<sequence>MEVVRELKVHSKDNCYLFTPEQMKRLEDTAVAVKLEPGTHTIKIKEGVFDYIAGSGYAGEAMVLLWIYGGKVINSQTDVEVAATWASLNGADDSLELKVLETATLNAFFFDTYLEDNAGELTLSITRV</sequence>
<dbReference type="EMBL" id="DSRU01000246">
    <property type="protein sequence ID" value="HFM99454.1"/>
    <property type="molecule type" value="Genomic_DNA"/>
</dbReference>
<proteinExistence type="predicted"/>
<accession>A0A7C3PGJ7</accession>
<gene>
    <name evidence="1" type="ORF">ENR64_17160</name>
</gene>
<dbReference type="AlphaFoldDB" id="A0A7C3PGJ7"/>
<reference evidence="1" key="1">
    <citation type="journal article" date="2020" name="mSystems">
        <title>Genome- and Community-Level Interaction Insights into Carbon Utilization and Element Cycling Functions of Hydrothermarchaeota in Hydrothermal Sediment.</title>
        <authorList>
            <person name="Zhou Z."/>
            <person name="Liu Y."/>
            <person name="Xu W."/>
            <person name="Pan J."/>
            <person name="Luo Z.H."/>
            <person name="Li M."/>
        </authorList>
    </citation>
    <scope>NUCLEOTIDE SEQUENCE [LARGE SCALE GENOMIC DNA]</scope>
    <source>
        <strain evidence="1">SpSt-418</strain>
    </source>
</reference>
<evidence type="ECO:0000313" key="1">
    <source>
        <dbReference type="EMBL" id="HFM99454.1"/>
    </source>
</evidence>
<comment type="caution">
    <text evidence="1">The sequence shown here is derived from an EMBL/GenBank/DDBJ whole genome shotgun (WGS) entry which is preliminary data.</text>
</comment>
<organism evidence="1">
    <name type="scientific">Oscillatoriales cyanobacterium SpSt-418</name>
    <dbReference type="NCBI Taxonomy" id="2282169"/>
    <lineage>
        <taxon>Bacteria</taxon>
        <taxon>Bacillati</taxon>
        <taxon>Cyanobacteriota</taxon>
        <taxon>Cyanophyceae</taxon>
        <taxon>Oscillatoriophycideae</taxon>
        <taxon>Oscillatoriales</taxon>
    </lineage>
</organism>
<protein>
    <submittedName>
        <fullName evidence="1">Uncharacterized protein</fullName>
    </submittedName>
</protein>